<dbReference type="EC" id="2.7.13.3" evidence="3"/>
<evidence type="ECO:0000256" key="3">
    <source>
        <dbReference type="ARBA" id="ARBA00012438"/>
    </source>
</evidence>
<dbReference type="CDD" id="cd00082">
    <property type="entry name" value="HisKA"/>
    <property type="match status" value="1"/>
</dbReference>
<feature type="domain" description="Response regulatory" evidence="15">
    <location>
        <begin position="9"/>
        <end position="125"/>
    </location>
</feature>
<feature type="domain" description="Histidine kinase" evidence="14">
    <location>
        <begin position="533"/>
        <end position="750"/>
    </location>
</feature>
<dbReference type="CDD" id="cd00156">
    <property type="entry name" value="REC"/>
    <property type="match status" value="1"/>
</dbReference>
<evidence type="ECO:0000256" key="12">
    <source>
        <dbReference type="PROSITE-ProRule" id="PRU00169"/>
    </source>
</evidence>
<dbReference type="SUPFAM" id="SSF55785">
    <property type="entry name" value="PYP-like sensor domain (PAS domain)"/>
    <property type="match status" value="3"/>
</dbReference>
<reference evidence="18 19" key="1">
    <citation type="journal article" date="2015" name="Int. J. Syst. Evol. Microbiol.">
        <title>Mariniphaga sediminis sp. nov., isolated from coastal sediment.</title>
        <authorList>
            <person name="Wang F.Q."/>
            <person name="Shen Q.Y."/>
            <person name="Chen G.J."/>
            <person name="Du Z.J."/>
        </authorList>
    </citation>
    <scope>NUCLEOTIDE SEQUENCE [LARGE SCALE GENOMIC DNA]</scope>
    <source>
        <strain evidence="18 19">SY21</strain>
    </source>
</reference>
<dbReference type="EMBL" id="QWET01000025">
    <property type="protein sequence ID" value="RIH63148.1"/>
    <property type="molecule type" value="Genomic_DNA"/>
</dbReference>
<dbReference type="InterPro" id="IPR013655">
    <property type="entry name" value="PAS_fold_3"/>
</dbReference>
<dbReference type="CDD" id="cd00130">
    <property type="entry name" value="PAS"/>
    <property type="match status" value="3"/>
</dbReference>
<dbReference type="PROSITE" id="PS50110">
    <property type="entry name" value="RESPONSE_REGULATORY"/>
    <property type="match status" value="1"/>
</dbReference>
<gene>
    <name evidence="18" type="ORF">D1164_21335</name>
</gene>
<name>A0A399CVY6_9BACT</name>
<dbReference type="GO" id="GO:0000155">
    <property type="term" value="F:phosphorelay sensor kinase activity"/>
    <property type="evidence" value="ECO:0007669"/>
    <property type="project" value="InterPro"/>
</dbReference>
<dbReference type="PANTHER" id="PTHR43047">
    <property type="entry name" value="TWO-COMPONENT HISTIDINE PROTEIN KINASE"/>
    <property type="match status" value="1"/>
</dbReference>
<dbReference type="Gene3D" id="3.30.450.20">
    <property type="entry name" value="PAS domain"/>
    <property type="match status" value="3"/>
</dbReference>
<dbReference type="InterPro" id="IPR003661">
    <property type="entry name" value="HisK_dim/P_dom"/>
</dbReference>
<dbReference type="Pfam" id="PF00072">
    <property type="entry name" value="Response_reg"/>
    <property type="match status" value="1"/>
</dbReference>
<dbReference type="SUPFAM" id="SSF52172">
    <property type="entry name" value="CheY-like"/>
    <property type="match status" value="1"/>
</dbReference>
<dbReference type="NCBIfam" id="TIGR00229">
    <property type="entry name" value="sensory_box"/>
    <property type="match status" value="3"/>
</dbReference>
<evidence type="ECO:0000256" key="1">
    <source>
        <dbReference type="ARBA" id="ARBA00000085"/>
    </source>
</evidence>
<dbReference type="Pfam" id="PF13426">
    <property type="entry name" value="PAS_9"/>
    <property type="match status" value="2"/>
</dbReference>
<dbReference type="InterPro" id="IPR000700">
    <property type="entry name" value="PAS-assoc_C"/>
</dbReference>
<keyword evidence="10" id="KW-0902">Two-component regulatory system</keyword>
<dbReference type="AlphaFoldDB" id="A0A399CVY6"/>
<dbReference type="OrthoDB" id="9796457at2"/>
<feature type="coiled-coil region" evidence="13">
    <location>
        <begin position="126"/>
        <end position="153"/>
    </location>
</feature>
<dbReference type="CDD" id="cd16922">
    <property type="entry name" value="HATPase_EvgS-ArcB-TorS-like"/>
    <property type="match status" value="1"/>
</dbReference>
<dbReference type="SUPFAM" id="SSF55874">
    <property type="entry name" value="ATPase domain of HSP90 chaperone/DNA topoisomerase II/histidine kinase"/>
    <property type="match status" value="1"/>
</dbReference>
<evidence type="ECO:0000256" key="9">
    <source>
        <dbReference type="ARBA" id="ARBA00022840"/>
    </source>
</evidence>
<evidence type="ECO:0000256" key="6">
    <source>
        <dbReference type="ARBA" id="ARBA00022679"/>
    </source>
</evidence>
<dbReference type="FunFam" id="3.30.565.10:FF:000023">
    <property type="entry name" value="PAS domain-containing sensor histidine kinase"/>
    <property type="match status" value="1"/>
</dbReference>
<evidence type="ECO:0000259" key="14">
    <source>
        <dbReference type="PROSITE" id="PS50109"/>
    </source>
</evidence>
<dbReference type="InterPro" id="IPR035965">
    <property type="entry name" value="PAS-like_dom_sf"/>
</dbReference>
<dbReference type="InterPro" id="IPR003594">
    <property type="entry name" value="HATPase_dom"/>
</dbReference>
<dbReference type="RefSeq" id="WP_119351934.1">
    <property type="nucleotide sequence ID" value="NZ_QWET01000025.1"/>
</dbReference>
<dbReference type="InterPro" id="IPR004358">
    <property type="entry name" value="Sig_transdc_His_kin-like_C"/>
</dbReference>
<dbReference type="InterPro" id="IPR005467">
    <property type="entry name" value="His_kinase_dom"/>
</dbReference>
<sequence length="750" mass="86168">MDSKDQPIRILFAEDVPADAEMAKRELRKQGIPFIDQVTDTEQGFRKALDEFRPDIIISDYTMPGFSGLTALRITLEHSPEIPFIILTGSINEETAVECLKAGAVDYILKESLKRLGQAVSNSLEQRKIKEKTLEAEKRLRESEERFRRLAENAQDIVFRVELVPKRRYSYMNQAVLDITGFSPKEFYDDPNLTFKIIHPNDRHHLSRLATGTADTTKPVVLRWIKKDGKTTWTEQRNINISDESENLVAIEGIARDVTEQKLNEQKLIQREKEYRDLINGMNETVWIITPNGKLLDVNRRAVEVLGYSREELLEIGLPGIDHYLTNGEISSLTQSMEVNEFQFFHTWHTSKSGKEIPVEISSSPINYRGEMAILCVARDITERIRIEDKLRLLSRSVEQSPVAIVITDAKGNIEYVNPVFTKITGYSFAEIKDKNPRVLKSGHQSEKFYKKMWTTILSGKNWRGELKNKKKNGELYWEEDLISPIMDQQGKITHFVAVKEDVTQKKKIMADLVAAKEKAEESDRLKSAFLANMSHEIRTPMNGIMGFTELLKEPQLKGKEKKKYIKIIQKSGERMLDTINDLIEISKVESGTVEVQYSHFNINEQIDYYYNFFKPEAEKKGLNLSFQKELSFDRAFIKSDKDKLNGILANLIKNAIKYTNQGNIEFGYCIKDNMIEFFVKDTGIGIEEARQKVVFDRFVQADMSFSKPYEGAGLGLSIAKAYADMLNGKIWLESEPEKGSQFFFTIPFK</sequence>
<keyword evidence="6" id="KW-0808">Transferase</keyword>
<dbReference type="PRINTS" id="PR00344">
    <property type="entry name" value="BCTRLSENSOR"/>
</dbReference>
<dbReference type="PROSITE" id="PS50112">
    <property type="entry name" value="PAS"/>
    <property type="match status" value="3"/>
</dbReference>
<dbReference type="SMART" id="SM00387">
    <property type="entry name" value="HATPase_c"/>
    <property type="match status" value="1"/>
</dbReference>
<dbReference type="Gene3D" id="3.30.565.10">
    <property type="entry name" value="Histidine kinase-like ATPase, C-terminal domain"/>
    <property type="match status" value="1"/>
</dbReference>
<feature type="domain" description="PAS" evidence="16">
    <location>
        <begin position="271"/>
        <end position="314"/>
    </location>
</feature>
<evidence type="ECO:0000256" key="11">
    <source>
        <dbReference type="ARBA" id="ARBA00023136"/>
    </source>
</evidence>
<keyword evidence="19" id="KW-1185">Reference proteome</keyword>
<keyword evidence="8" id="KW-0418">Kinase</keyword>
<organism evidence="18 19">
    <name type="scientific">Mariniphaga sediminis</name>
    <dbReference type="NCBI Taxonomy" id="1628158"/>
    <lineage>
        <taxon>Bacteria</taxon>
        <taxon>Pseudomonadati</taxon>
        <taxon>Bacteroidota</taxon>
        <taxon>Bacteroidia</taxon>
        <taxon>Marinilabiliales</taxon>
        <taxon>Prolixibacteraceae</taxon>
        <taxon>Mariniphaga</taxon>
    </lineage>
</organism>
<keyword evidence="11" id="KW-0472">Membrane</keyword>
<evidence type="ECO:0000313" key="19">
    <source>
        <dbReference type="Proteomes" id="UP000266441"/>
    </source>
</evidence>
<dbReference type="Pfam" id="PF00512">
    <property type="entry name" value="HisKA"/>
    <property type="match status" value="1"/>
</dbReference>
<feature type="domain" description="PAC" evidence="17">
    <location>
        <begin position="338"/>
        <end position="393"/>
    </location>
</feature>
<dbReference type="PROSITE" id="PS50113">
    <property type="entry name" value="PAC"/>
    <property type="match status" value="3"/>
</dbReference>
<dbReference type="InterPro" id="IPR000014">
    <property type="entry name" value="PAS"/>
</dbReference>
<dbReference type="Gene3D" id="3.40.50.2300">
    <property type="match status" value="1"/>
</dbReference>
<dbReference type="SUPFAM" id="SSF47384">
    <property type="entry name" value="Homodimeric domain of signal transducing histidine kinase"/>
    <property type="match status" value="1"/>
</dbReference>
<evidence type="ECO:0000313" key="18">
    <source>
        <dbReference type="EMBL" id="RIH63148.1"/>
    </source>
</evidence>
<proteinExistence type="predicted"/>
<comment type="caution">
    <text evidence="18">The sequence shown here is derived from an EMBL/GenBank/DDBJ whole genome shotgun (WGS) entry which is preliminary data.</text>
</comment>
<dbReference type="SMART" id="SM00086">
    <property type="entry name" value="PAC"/>
    <property type="match status" value="3"/>
</dbReference>
<dbReference type="GO" id="GO:0005886">
    <property type="term" value="C:plasma membrane"/>
    <property type="evidence" value="ECO:0007669"/>
    <property type="project" value="UniProtKB-SubCell"/>
</dbReference>
<evidence type="ECO:0000256" key="13">
    <source>
        <dbReference type="SAM" id="Coils"/>
    </source>
</evidence>
<evidence type="ECO:0000256" key="7">
    <source>
        <dbReference type="ARBA" id="ARBA00022741"/>
    </source>
</evidence>
<keyword evidence="4" id="KW-1003">Cell membrane</keyword>
<dbReference type="InterPro" id="IPR036097">
    <property type="entry name" value="HisK_dim/P_sf"/>
</dbReference>
<keyword evidence="13" id="KW-0175">Coiled coil</keyword>
<dbReference type="Pfam" id="PF08447">
    <property type="entry name" value="PAS_3"/>
    <property type="match status" value="1"/>
</dbReference>
<evidence type="ECO:0000256" key="8">
    <source>
        <dbReference type="ARBA" id="ARBA00022777"/>
    </source>
</evidence>
<evidence type="ECO:0000256" key="10">
    <source>
        <dbReference type="ARBA" id="ARBA00023012"/>
    </source>
</evidence>
<feature type="domain" description="PAS" evidence="16">
    <location>
        <begin position="143"/>
        <end position="208"/>
    </location>
</feature>
<evidence type="ECO:0000256" key="4">
    <source>
        <dbReference type="ARBA" id="ARBA00022475"/>
    </source>
</evidence>
<evidence type="ECO:0000259" key="15">
    <source>
        <dbReference type="PROSITE" id="PS50110"/>
    </source>
</evidence>
<dbReference type="InterPro" id="IPR001789">
    <property type="entry name" value="Sig_transdc_resp-reg_receiver"/>
</dbReference>
<dbReference type="PROSITE" id="PS50109">
    <property type="entry name" value="HIS_KIN"/>
    <property type="match status" value="1"/>
</dbReference>
<dbReference type="GO" id="GO:0005524">
    <property type="term" value="F:ATP binding"/>
    <property type="evidence" value="ECO:0007669"/>
    <property type="project" value="UniProtKB-KW"/>
</dbReference>
<feature type="domain" description="PAC" evidence="17">
    <location>
        <begin position="218"/>
        <end position="270"/>
    </location>
</feature>
<comment type="subcellular location">
    <subcellularLocation>
        <location evidence="2">Cell membrane</location>
    </subcellularLocation>
</comment>
<dbReference type="InterPro" id="IPR036890">
    <property type="entry name" value="HATPase_C_sf"/>
</dbReference>
<accession>A0A399CVY6</accession>
<dbReference type="SMART" id="SM00388">
    <property type="entry name" value="HisKA"/>
    <property type="match status" value="1"/>
</dbReference>
<evidence type="ECO:0000259" key="16">
    <source>
        <dbReference type="PROSITE" id="PS50112"/>
    </source>
</evidence>
<dbReference type="Pfam" id="PF02518">
    <property type="entry name" value="HATPase_c"/>
    <property type="match status" value="1"/>
</dbReference>
<dbReference type="SMART" id="SM00448">
    <property type="entry name" value="REC"/>
    <property type="match status" value="1"/>
</dbReference>
<protein>
    <recommendedName>
        <fullName evidence="3">histidine kinase</fullName>
        <ecNumber evidence="3">2.7.13.3</ecNumber>
    </recommendedName>
</protein>
<dbReference type="InterPro" id="IPR011006">
    <property type="entry name" value="CheY-like_superfamily"/>
</dbReference>
<keyword evidence="9" id="KW-0067">ATP-binding</keyword>
<keyword evidence="7" id="KW-0547">Nucleotide-binding</keyword>
<keyword evidence="5 12" id="KW-0597">Phosphoprotein</keyword>
<dbReference type="Proteomes" id="UP000266441">
    <property type="component" value="Unassembled WGS sequence"/>
</dbReference>
<dbReference type="Gene3D" id="1.10.287.130">
    <property type="match status" value="1"/>
</dbReference>
<feature type="domain" description="PAC" evidence="17">
    <location>
        <begin position="463"/>
        <end position="515"/>
    </location>
</feature>
<evidence type="ECO:0000256" key="5">
    <source>
        <dbReference type="ARBA" id="ARBA00022553"/>
    </source>
</evidence>
<feature type="modified residue" description="4-aspartylphosphate" evidence="12">
    <location>
        <position position="60"/>
    </location>
</feature>
<dbReference type="SMART" id="SM00091">
    <property type="entry name" value="PAS"/>
    <property type="match status" value="3"/>
</dbReference>
<dbReference type="InterPro" id="IPR001610">
    <property type="entry name" value="PAC"/>
</dbReference>
<evidence type="ECO:0000259" key="17">
    <source>
        <dbReference type="PROSITE" id="PS50113"/>
    </source>
</evidence>
<feature type="domain" description="PAS" evidence="16">
    <location>
        <begin position="390"/>
        <end position="436"/>
    </location>
</feature>
<comment type="catalytic activity">
    <reaction evidence="1">
        <text>ATP + protein L-histidine = ADP + protein N-phospho-L-histidine.</text>
        <dbReference type="EC" id="2.7.13.3"/>
    </reaction>
</comment>
<evidence type="ECO:0000256" key="2">
    <source>
        <dbReference type="ARBA" id="ARBA00004236"/>
    </source>
</evidence>